<proteinExistence type="predicted"/>
<gene>
    <name evidence="1" type="ORF">BYZ73_21580</name>
</gene>
<accession>A0ABX9DCA3</accession>
<protein>
    <submittedName>
        <fullName evidence="1">Uncharacterized protein</fullName>
    </submittedName>
</protein>
<evidence type="ECO:0000313" key="2">
    <source>
        <dbReference type="Proteomes" id="UP000248659"/>
    </source>
</evidence>
<sequence>PAGWLDLLKDYCAAGFDPAAFWSLTPGLYRAQMAGATARAKVGHHRDRWLAWHVAALTRTPDFPRADDFLLPPDPKREAAAMILRARVLHARFEQHNQRKR</sequence>
<organism evidence="1 2">
    <name type="scientific">Rhodovulum viride</name>
    <dbReference type="NCBI Taxonomy" id="1231134"/>
    <lineage>
        <taxon>Bacteria</taxon>
        <taxon>Pseudomonadati</taxon>
        <taxon>Pseudomonadota</taxon>
        <taxon>Alphaproteobacteria</taxon>
        <taxon>Rhodobacterales</taxon>
        <taxon>Paracoccaceae</taxon>
        <taxon>Rhodovulum</taxon>
    </lineage>
</organism>
<dbReference type="RefSeq" id="WP_181498171.1">
    <property type="nucleotide sequence ID" value="NZ_MUAV01000160.1"/>
</dbReference>
<name>A0ABX9DCA3_9RHOB</name>
<dbReference type="Proteomes" id="UP000248659">
    <property type="component" value="Unassembled WGS sequence"/>
</dbReference>
<comment type="caution">
    <text evidence="1">The sequence shown here is derived from an EMBL/GenBank/DDBJ whole genome shotgun (WGS) entry which is preliminary data.</text>
</comment>
<evidence type="ECO:0000313" key="1">
    <source>
        <dbReference type="EMBL" id="RAP39088.1"/>
    </source>
</evidence>
<reference evidence="1 2" key="1">
    <citation type="submission" date="2017-01" db="EMBL/GenBank/DDBJ databases">
        <title>Genome sequence of Rhodovulum viride JA756.</title>
        <authorList>
            <person name="Lakshmi K.V."/>
            <person name="Tushar L.D."/>
            <person name="Sasikala C."/>
            <person name="Venkataramana C."/>
        </authorList>
    </citation>
    <scope>NUCLEOTIDE SEQUENCE [LARGE SCALE GENOMIC DNA]</scope>
    <source>
        <strain evidence="1 2">JA756</strain>
    </source>
</reference>
<dbReference type="EMBL" id="MUAV01000160">
    <property type="protein sequence ID" value="RAP39088.1"/>
    <property type="molecule type" value="Genomic_DNA"/>
</dbReference>
<feature type="non-terminal residue" evidence="1">
    <location>
        <position position="1"/>
    </location>
</feature>
<keyword evidence="2" id="KW-1185">Reference proteome</keyword>